<name>A0ABY2SMP9_9HYPH</name>
<dbReference type="InterPro" id="IPR029063">
    <property type="entry name" value="SAM-dependent_MTases_sf"/>
</dbReference>
<dbReference type="InterPro" id="IPR015985">
    <property type="entry name" value="TehB-like_dom"/>
</dbReference>
<feature type="domain" description="Tellurite resistance methyltransferase TehB-like" evidence="1">
    <location>
        <begin position="90"/>
        <end position="282"/>
    </location>
</feature>
<dbReference type="RefSeq" id="WP_136991252.1">
    <property type="nucleotide sequence ID" value="NZ_SZPQ01000024.1"/>
</dbReference>
<dbReference type="NCBIfam" id="NF008992">
    <property type="entry name" value="PRK12335.1"/>
    <property type="match status" value="1"/>
</dbReference>
<dbReference type="SUPFAM" id="SSF53335">
    <property type="entry name" value="S-adenosyl-L-methionine-dependent methyltransferases"/>
    <property type="match status" value="1"/>
</dbReference>
<dbReference type="NCBIfam" id="NF008405">
    <property type="entry name" value="PRK11207.1"/>
    <property type="match status" value="1"/>
</dbReference>
<reference evidence="3 4" key="1">
    <citation type="submission" date="2019-04" db="EMBL/GenBank/DDBJ databases">
        <authorList>
            <person name="Li M."/>
            <person name="Gao C."/>
        </authorList>
    </citation>
    <scope>NUCLEOTIDE SEQUENCE [LARGE SCALE GENOMIC DNA]</scope>
    <source>
        <strain evidence="3 4">BGMRC 2031</strain>
    </source>
</reference>
<keyword evidence="3" id="KW-0489">Methyltransferase</keyword>
<dbReference type="InterPro" id="IPR004537">
    <property type="entry name" value="Tellurite-R_MeTrfase_TehB"/>
</dbReference>
<dbReference type="Gene3D" id="3.40.50.150">
    <property type="entry name" value="Vaccinia Virus protein VP39"/>
    <property type="match status" value="1"/>
</dbReference>
<evidence type="ECO:0000313" key="4">
    <source>
        <dbReference type="Proteomes" id="UP000305202"/>
    </source>
</evidence>
<organism evidence="3 4">
    <name type="scientific">Martelella alba</name>
    <dbReference type="NCBI Taxonomy" id="2590451"/>
    <lineage>
        <taxon>Bacteria</taxon>
        <taxon>Pseudomonadati</taxon>
        <taxon>Pseudomonadota</taxon>
        <taxon>Alphaproteobacteria</taxon>
        <taxon>Hyphomicrobiales</taxon>
        <taxon>Aurantimonadaceae</taxon>
        <taxon>Martelella</taxon>
    </lineage>
</organism>
<dbReference type="InterPro" id="IPR015392">
    <property type="entry name" value="TehB/YeaR-like_dom"/>
</dbReference>
<feature type="domain" description="TehB/YeaR-like" evidence="2">
    <location>
        <begin position="9"/>
        <end position="88"/>
    </location>
</feature>
<proteinExistence type="predicted"/>
<comment type="caution">
    <text evidence="3">The sequence shown here is derived from an EMBL/GenBank/DDBJ whole genome shotgun (WGS) entry which is preliminary data.</text>
</comment>
<dbReference type="Gene3D" id="2.60.120.10">
    <property type="entry name" value="Jelly Rolls"/>
    <property type="match status" value="1"/>
</dbReference>
<dbReference type="NCBIfam" id="TIGR00477">
    <property type="entry name" value="tehB"/>
    <property type="match status" value="1"/>
</dbReference>
<accession>A0ABY2SMP9</accession>
<dbReference type="Proteomes" id="UP000305202">
    <property type="component" value="Unassembled WGS sequence"/>
</dbReference>
<gene>
    <name evidence="3" type="primary">tehB</name>
    <name evidence="3" type="ORF">FCN80_16410</name>
</gene>
<dbReference type="SUPFAM" id="SSF51197">
    <property type="entry name" value="Clavaminate synthase-like"/>
    <property type="match status" value="1"/>
</dbReference>
<dbReference type="GO" id="GO:0032259">
    <property type="term" value="P:methylation"/>
    <property type="evidence" value="ECO:0007669"/>
    <property type="project" value="UniProtKB-KW"/>
</dbReference>
<dbReference type="InterPro" id="IPR014710">
    <property type="entry name" value="RmlC-like_jellyroll"/>
</dbReference>
<keyword evidence="4" id="KW-1185">Reference proteome</keyword>
<dbReference type="InterPro" id="IPR014431">
    <property type="entry name" value="Tellurite-R_TehB-2"/>
</dbReference>
<dbReference type="CDD" id="cd02440">
    <property type="entry name" value="AdoMet_MTases"/>
    <property type="match status" value="1"/>
</dbReference>
<dbReference type="Pfam" id="PF09313">
    <property type="entry name" value="TehB-like"/>
    <property type="match status" value="1"/>
</dbReference>
<dbReference type="Pfam" id="PF03848">
    <property type="entry name" value="TehB"/>
    <property type="match status" value="1"/>
</dbReference>
<evidence type="ECO:0000259" key="2">
    <source>
        <dbReference type="Pfam" id="PF09313"/>
    </source>
</evidence>
<dbReference type="GO" id="GO:0008168">
    <property type="term" value="F:methyltransferase activity"/>
    <property type="evidence" value="ECO:0007669"/>
    <property type="project" value="UniProtKB-KW"/>
</dbReference>
<evidence type="ECO:0000259" key="1">
    <source>
        <dbReference type="Pfam" id="PF03848"/>
    </source>
</evidence>
<evidence type="ECO:0000313" key="3">
    <source>
        <dbReference type="EMBL" id="TKI04903.1"/>
    </source>
</evidence>
<dbReference type="EMBL" id="SZPQ01000024">
    <property type="protein sequence ID" value="TKI04903.1"/>
    <property type="molecule type" value="Genomic_DNA"/>
</dbReference>
<sequence length="287" mass="32529">MQDLLCYNTLPVWNSQTLPSTFRERHNTREGVWAELTVLRGSLTFDLLDDHDNVLQSAVYTAERQPPRIEPRQWHKISAVSANMQCRLAFYCRAEEYYHLKYDLTRTHSEVINAIPHLAPGRALDLGCGGGRNSLYLDLLGFTVTAYDKNPQSIAALNEKIRAEGRKRISASVRDISVESFNGDYDFIFSTVVMMFLPADCIGRLIGDMQRNTVPGGVNLIVSAMSAPDFPCPIPFPFTFAPGELRRYYQGWDMIEYNENPGELHKTDADGNRIKLRFATLLARKTS</sequence>
<keyword evidence="3" id="KW-0808">Transferase</keyword>
<dbReference type="PIRSF" id="PIRSF005215">
    <property type="entry name" value="TehB"/>
    <property type="match status" value="1"/>
</dbReference>
<protein>
    <submittedName>
        <fullName evidence="3">SAM-dependent methyltransferase TehB</fullName>
    </submittedName>
</protein>